<dbReference type="GO" id="GO:0035336">
    <property type="term" value="P:long-chain fatty-acyl-CoA metabolic process"/>
    <property type="evidence" value="ECO:0007669"/>
    <property type="project" value="TreeGrafter"/>
</dbReference>
<keyword evidence="2" id="KW-1185">Reference proteome</keyword>
<organism evidence="1 2">
    <name type="scientific">Turnera subulata</name>
    <dbReference type="NCBI Taxonomy" id="218843"/>
    <lineage>
        <taxon>Eukaryota</taxon>
        <taxon>Viridiplantae</taxon>
        <taxon>Streptophyta</taxon>
        <taxon>Embryophyta</taxon>
        <taxon>Tracheophyta</taxon>
        <taxon>Spermatophyta</taxon>
        <taxon>Magnoliopsida</taxon>
        <taxon>eudicotyledons</taxon>
        <taxon>Gunneridae</taxon>
        <taxon>Pentapetalae</taxon>
        <taxon>rosids</taxon>
        <taxon>fabids</taxon>
        <taxon>Malpighiales</taxon>
        <taxon>Passifloraceae</taxon>
        <taxon>Turnera</taxon>
    </lineage>
</organism>
<gene>
    <name evidence="1" type="ORF">Tsubulata_014801</name>
</gene>
<evidence type="ECO:0000313" key="1">
    <source>
        <dbReference type="EMBL" id="KAJ4845644.1"/>
    </source>
</evidence>
<sequence>MVDPILSSYGQGQLPGFIGDPNTVLDIVSTMHNVPGEMVVNAIIAIMAKHGTTTPTTKPEELQYNYVYHIASSVANPLTTGDIMKYAYDHFTSSPLLDSTGKKIGISPLKLFDSVHSLSCYLITNQTNNPDGKHSTGTKLREQVIRWAQKYQPYTFIKA</sequence>
<name>A0A9Q0G8P1_9ROSI</name>
<dbReference type="GO" id="GO:0010345">
    <property type="term" value="P:suberin biosynthetic process"/>
    <property type="evidence" value="ECO:0007669"/>
    <property type="project" value="TreeGrafter"/>
</dbReference>
<reference evidence="1" key="1">
    <citation type="submission" date="2022-02" db="EMBL/GenBank/DDBJ databases">
        <authorList>
            <person name="Henning P.M."/>
            <person name="McCubbin A.G."/>
            <person name="Shore J.S."/>
        </authorList>
    </citation>
    <scope>NUCLEOTIDE SEQUENCE</scope>
    <source>
        <strain evidence="1">F60SS</strain>
        <tissue evidence="1">Leaves</tissue>
    </source>
</reference>
<dbReference type="PANTHER" id="PTHR11011">
    <property type="entry name" value="MALE STERILITY PROTEIN 2-RELATED"/>
    <property type="match status" value="1"/>
</dbReference>
<feature type="non-terminal residue" evidence="1">
    <location>
        <position position="159"/>
    </location>
</feature>
<dbReference type="AlphaFoldDB" id="A0A9Q0G8P1"/>
<dbReference type="InterPro" id="IPR026055">
    <property type="entry name" value="FAR"/>
</dbReference>
<comment type="caution">
    <text evidence="1">The sequence shown here is derived from an EMBL/GenBank/DDBJ whole genome shotgun (WGS) entry which is preliminary data.</text>
</comment>
<accession>A0A9Q0G8P1</accession>
<dbReference type="PANTHER" id="PTHR11011:SF45">
    <property type="entry name" value="FATTY ACYL-COA REDUCTASE CG8306-RELATED"/>
    <property type="match status" value="1"/>
</dbReference>
<dbReference type="GO" id="GO:0080019">
    <property type="term" value="F:alcohol-forming very long-chain fatty acyl-CoA reductase activity"/>
    <property type="evidence" value="ECO:0007669"/>
    <property type="project" value="InterPro"/>
</dbReference>
<evidence type="ECO:0000313" key="2">
    <source>
        <dbReference type="Proteomes" id="UP001141552"/>
    </source>
</evidence>
<reference evidence="1" key="2">
    <citation type="journal article" date="2023" name="Plants (Basel)">
        <title>Annotation of the Turnera subulata (Passifloraceae) Draft Genome Reveals the S-Locus Evolved after the Divergence of Turneroideae from Passifloroideae in a Stepwise Manner.</title>
        <authorList>
            <person name="Henning P.M."/>
            <person name="Roalson E.H."/>
            <person name="Mir W."/>
            <person name="McCubbin A.G."/>
            <person name="Shore J.S."/>
        </authorList>
    </citation>
    <scope>NUCLEOTIDE SEQUENCE</scope>
    <source>
        <strain evidence="1">F60SS</strain>
    </source>
</reference>
<dbReference type="Proteomes" id="UP001141552">
    <property type="component" value="Unassembled WGS sequence"/>
</dbReference>
<dbReference type="OrthoDB" id="1725519at2759"/>
<dbReference type="EMBL" id="JAKUCV010001614">
    <property type="protein sequence ID" value="KAJ4845644.1"/>
    <property type="molecule type" value="Genomic_DNA"/>
</dbReference>
<protein>
    <submittedName>
        <fullName evidence="1">Uncharacterized protein</fullName>
    </submittedName>
</protein>
<proteinExistence type="predicted"/>